<dbReference type="Pfam" id="PF12801">
    <property type="entry name" value="Fer4_5"/>
    <property type="match status" value="2"/>
</dbReference>
<comment type="subcellular location">
    <subcellularLocation>
        <location evidence="1">Cell membrane</location>
    </subcellularLocation>
</comment>
<keyword evidence="7" id="KW-1133">Transmembrane helix</keyword>
<dbReference type="AlphaFoldDB" id="E5Y435"/>
<dbReference type="InterPro" id="IPR052378">
    <property type="entry name" value="NosR_regulator"/>
</dbReference>
<evidence type="ECO:0000256" key="6">
    <source>
        <dbReference type="ARBA" id="ARBA00023136"/>
    </source>
</evidence>
<accession>E5Y435</accession>
<keyword evidence="7" id="KW-0812">Transmembrane</keyword>
<evidence type="ECO:0000313" key="10">
    <source>
        <dbReference type="Proteomes" id="UP000006034"/>
    </source>
</evidence>
<feature type="transmembrane region" description="Helical" evidence="7">
    <location>
        <begin position="12"/>
        <end position="29"/>
    </location>
</feature>
<keyword evidence="2" id="KW-1003">Cell membrane</keyword>
<evidence type="ECO:0000256" key="1">
    <source>
        <dbReference type="ARBA" id="ARBA00004236"/>
    </source>
</evidence>
<feature type="transmembrane region" description="Helical" evidence="7">
    <location>
        <begin position="72"/>
        <end position="89"/>
    </location>
</feature>
<feature type="transmembrane region" description="Helical" evidence="7">
    <location>
        <begin position="202"/>
        <end position="220"/>
    </location>
</feature>
<dbReference type="Pfam" id="PF13237">
    <property type="entry name" value="Fer4_10"/>
    <property type="match status" value="1"/>
</dbReference>
<feature type="domain" description="4Fe-4S ferredoxin-type" evidence="8">
    <location>
        <begin position="253"/>
        <end position="274"/>
    </location>
</feature>
<dbReference type="GeneID" id="78086081"/>
<feature type="domain" description="4Fe-4S ferredoxin-type" evidence="8">
    <location>
        <begin position="218"/>
        <end position="247"/>
    </location>
</feature>
<dbReference type="OrthoDB" id="9784262at2"/>
<keyword evidence="5" id="KW-0411">Iron-sulfur</keyword>
<dbReference type="InterPro" id="IPR017896">
    <property type="entry name" value="4Fe4S_Fe-S-bd"/>
</dbReference>
<dbReference type="PANTHER" id="PTHR30224:SF4">
    <property type="entry name" value="ELECTRON TRANSPORT PROTEIN YCCM-RELATED"/>
    <property type="match status" value="1"/>
</dbReference>
<dbReference type="eggNOG" id="COG0348">
    <property type="taxonomic scope" value="Bacteria"/>
</dbReference>
<dbReference type="RefSeq" id="WP_016360747.1">
    <property type="nucleotide sequence ID" value="NZ_KE150238.1"/>
</dbReference>
<dbReference type="GO" id="GO:0046872">
    <property type="term" value="F:metal ion binding"/>
    <property type="evidence" value="ECO:0007669"/>
    <property type="project" value="UniProtKB-KW"/>
</dbReference>
<protein>
    <recommendedName>
        <fullName evidence="8">4Fe-4S ferredoxin-type domain-containing protein</fullName>
    </recommendedName>
</protein>
<dbReference type="SUPFAM" id="SSF54862">
    <property type="entry name" value="4Fe-4S ferredoxins"/>
    <property type="match status" value="1"/>
</dbReference>
<feature type="transmembrane region" description="Helical" evidence="7">
    <location>
        <begin position="134"/>
        <end position="153"/>
    </location>
</feature>
<dbReference type="HOGENOM" id="CLU_033147_0_0_7"/>
<proteinExistence type="predicted"/>
<dbReference type="EMBL" id="ADCP02000001">
    <property type="protein sequence ID" value="EFV45235.2"/>
    <property type="molecule type" value="Genomic_DNA"/>
</dbReference>
<keyword evidence="4" id="KW-0408">Iron</keyword>
<evidence type="ECO:0000256" key="3">
    <source>
        <dbReference type="ARBA" id="ARBA00022723"/>
    </source>
</evidence>
<gene>
    <name evidence="9" type="ORF">HMPREF0179_00946</name>
</gene>
<keyword evidence="6 7" id="KW-0472">Membrane</keyword>
<dbReference type="Gene3D" id="3.30.70.20">
    <property type="match status" value="1"/>
</dbReference>
<evidence type="ECO:0000256" key="4">
    <source>
        <dbReference type="ARBA" id="ARBA00023004"/>
    </source>
</evidence>
<dbReference type="GO" id="GO:0005886">
    <property type="term" value="C:plasma membrane"/>
    <property type="evidence" value="ECO:0007669"/>
    <property type="project" value="UniProtKB-SubCell"/>
</dbReference>
<name>E5Y435_BILW3</name>
<dbReference type="InterPro" id="IPR017900">
    <property type="entry name" value="4Fe4S_Fe_S_CS"/>
</dbReference>
<evidence type="ECO:0000256" key="7">
    <source>
        <dbReference type="SAM" id="Phobius"/>
    </source>
</evidence>
<evidence type="ECO:0000256" key="5">
    <source>
        <dbReference type="ARBA" id="ARBA00023014"/>
    </source>
</evidence>
<keyword evidence="3" id="KW-0479">Metal-binding</keyword>
<comment type="caution">
    <text evidence="9">The sequence shown here is derived from an EMBL/GenBank/DDBJ whole genome shotgun (WGS) entry which is preliminary data.</text>
</comment>
<evidence type="ECO:0000313" key="9">
    <source>
        <dbReference type="EMBL" id="EFV45235.2"/>
    </source>
</evidence>
<dbReference type="PANTHER" id="PTHR30224">
    <property type="entry name" value="ELECTRON TRANSPORT PROTEIN"/>
    <property type="match status" value="1"/>
</dbReference>
<dbReference type="PROSITE" id="PS51379">
    <property type="entry name" value="4FE4S_FER_2"/>
    <property type="match status" value="2"/>
</dbReference>
<dbReference type="Proteomes" id="UP000006034">
    <property type="component" value="Unassembled WGS sequence"/>
</dbReference>
<dbReference type="STRING" id="563192.HMPREF0179_00946"/>
<feature type="transmembrane region" description="Helical" evidence="7">
    <location>
        <begin position="284"/>
        <end position="308"/>
    </location>
</feature>
<organism evidence="9 10">
    <name type="scientific">Bilophila wadsworthia (strain 3_1_6)</name>
    <dbReference type="NCBI Taxonomy" id="563192"/>
    <lineage>
        <taxon>Bacteria</taxon>
        <taxon>Pseudomonadati</taxon>
        <taxon>Thermodesulfobacteriota</taxon>
        <taxon>Desulfovibrionia</taxon>
        <taxon>Desulfovibrionales</taxon>
        <taxon>Desulfovibrionaceae</taxon>
        <taxon>Bilophila</taxon>
    </lineage>
</organism>
<keyword evidence="10" id="KW-1185">Reference proteome</keyword>
<feature type="transmembrane region" description="Helical" evidence="7">
    <location>
        <begin position="173"/>
        <end position="195"/>
    </location>
</feature>
<evidence type="ECO:0000259" key="8">
    <source>
        <dbReference type="PROSITE" id="PS51379"/>
    </source>
</evidence>
<dbReference type="PROSITE" id="PS00198">
    <property type="entry name" value="4FE4S_FER_1"/>
    <property type="match status" value="1"/>
</dbReference>
<evidence type="ECO:0000256" key="2">
    <source>
        <dbReference type="ARBA" id="ARBA00022475"/>
    </source>
</evidence>
<reference evidence="9 10" key="2">
    <citation type="submission" date="2013-04" db="EMBL/GenBank/DDBJ databases">
        <title>The Genome Sequence of Bilophila wadsworthia 3_1_6.</title>
        <authorList>
            <consortium name="The Broad Institute Genomics Platform"/>
            <person name="Earl A."/>
            <person name="Ward D."/>
            <person name="Feldgarden M."/>
            <person name="Gevers D."/>
            <person name="Sibley C."/>
            <person name="Strauss J."/>
            <person name="Allen-Vercoe E."/>
            <person name="Walker B."/>
            <person name="Young S."/>
            <person name="Zeng Q."/>
            <person name="Gargeya S."/>
            <person name="Fitzgerald M."/>
            <person name="Haas B."/>
            <person name="Abouelleil A."/>
            <person name="Allen A.W."/>
            <person name="Alvarado L."/>
            <person name="Arachchi H.M."/>
            <person name="Berlin A.M."/>
            <person name="Chapman S.B."/>
            <person name="Gainer-Dewar J."/>
            <person name="Goldberg J."/>
            <person name="Griggs A."/>
            <person name="Gujja S."/>
            <person name="Hansen M."/>
            <person name="Howarth C."/>
            <person name="Imamovic A."/>
            <person name="Ireland A."/>
            <person name="Larimer J."/>
            <person name="McCowan C."/>
            <person name="Murphy C."/>
            <person name="Pearson M."/>
            <person name="Poon T.W."/>
            <person name="Priest M."/>
            <person name="Roberts A."/>
            <person name="Saif S."/>
            <person name="Shea T."/>
            <person name="Sisk P."/>
            <person name="Sykes S."/>
            <person name="Wortman J."/>
            <person name="Nusbaum C."/>
            <person name="Birren B."/>
        </authorList>
    </citation>
    <scope>NUCLEOTIDE SEQUENCE [LARGE SCALE GENOMIC DNA]</scope>
    <source>
        <strain evidence="9 10">3_1_6</strain>
    </source>
</reference>
<sequence length="322" mass="34803">MHPFSSARLHRLIQLGFVLFLSWVAWRLHEYAQGVSGNGAFVPRPAAAEAFLPLSALLGLKRLLLTGQYDPIHPAGLTILLVALCTAILCRRGFCGYLCPVGWLSGLLARLGTRLGVSCRPGRRLEWLLSAPKYVLLAAILYSFVVSMDLPSIEWFLKSPYNLVADIKMLQYFLAPGTLTLGVIVVMVLGSLFLPGFWCRGFCPYGALLGLLSLLSPMAVNRNPASCSGCGRCAAACPSRIPVDGRKRLSGPECVGCTECVSACPSRCLDIRFGYGTGALRLPAWGIAAGTLLILLIGYAAAVFTGHWEADLPPQMIRMFLN</sequence>
<dbReference type="GO" id="GO:0051536">
    <property type="term" value="F:iron-sulfur cluster binding"/>
    <property type="evidence" value="ECO:0007669"/>
    <property type="project" value="UniProtKB-KW"/>
</dbReference>
<reference evidence="9 10" key="1">
    <citation type="submission" date="2010-10" db="EMBL/GenBank/DDBJ databases">
        <authorList>
            <consortium name="The Broad Institute Genome Sequencing Platform"/>
            <person name="Ward D."/>
            <person name="Earl A."/>
            <person name="Feldgarden M."/>
            <person name="Young S.K."/>
            <person name="Gargeya S."/>
            <person name="Zeng Q."/>
            <person name="Alvarado L."/>
            <person name="Berlin A."/>
            <person name="Bochicchio J."/>
            <person name="Chapman S.B."/>
            <person name="Chen Z."/>
            <person name="Freedman E."/>
            <person name="Gellesch M."/>
            <person name="Goldberg J."/>
            <person name="Griggs A."/>
            <person name="Gujja S."/>
            <person name="Heilman E."/>
            <person name="Heiman D."/>
            <person name="Howarth C."/>
            <person name="Mehta T."/>
            <person name="Neiman D."/>
            <person name="Pearson M."/>
            <person name="Roberts A."/>
            <person name="Saif S."/>
            <person name="Shea T."/>
            <person name="Shenoy N."/>
            <person name="Sisk P."/>
            <person name="Stolte C."/>
            <person name="Sykes S."/>
            <person name="White J."/>
            <person name="Yandava C."/>
            <person name="Allen-Vercoe E."/>
            <person name="Sibley C."/>
            <person name="Ambrose C.E."/>
            <person name="Strauss J."/>
            <person name="Daigneault M."/>
            <person name="Haas B."/>
            <person name="Nusbaum C."/>
            <person name="Birren B."/>
        </authorList>
    </citation>
    <scope>NUCLEOTIDE SEQUENCE [LARGE SCALE GENOMIC DNA]</scope>
    <source>
        <strain evidence="9 10">3_1_6</strain>
    </source>
</reference>